<dbReference type="GO" id="GO:0006457">
    <property type="term" value="P:protein folding"/>
    <property type="evidence" value="ECO:0007669"/>
    <property type="project" value="InterPro"/>
</dbReference>
<feature type="region of interest" description="Disordered" evidence="4">
    <location>
        <begin position="1"/>
        <end position="20"/>
    </location>
</feature>
<feature type="compositionally biased region" description="Polar residues" evidence="4">
    <location>
        <begin position="1"/>
        <end position="13"/>
    </location>
</feature>
<dbReference type="GO" id="GO:0042803">
    <property type="term" value="F:protein homodimerization activity"/>
    <property type="evidence" value="ECO:0007669"/>
    <property type="project" value="InterPro"/>
</dbReference>
<sequence>MKNKKNITNNISPKKTEQTKKTDKLYKIEQKIFYLKKEKKTIKLRHYANIDNAIKKNIQEVKSIKKNQFKNFLKNILSIINQIDNLVKISKKSVSVPKPVIEGIRLTNNILEKNLKTWHIKKINQTNIPFDSNIHTFKKNNNKESCLNNTQVKKIKKVGYKFKNYIIKKATIVV</sequence>
<dbReference type="Gene3D" id="2.30.22.10">
    <property type="entry name" value="Head domain of nucleotide exchange factor GrpE"/>
    <property type="match status" value="1"/>
</dbReference>
<name>A0A451DGN1_9GAMM</name>
<evidence type="ECO:0000256" key="1">
    <source>
        <dbReference type="ARBA" id="ARBA00009054"/>
    </source>
</evidence>
<gene>
    <name evidence="5" type="primary">grpE1</name>
    <name evidence="5" type="ORF">BUCIPSTX3056_126</name>
</gene>
<dbReference type="GO" id="GO:0051087">
    <property type="term" value="F:protein-folding chaperone binding"/>
    <property type="evidence" value="ECO:0007669"/>
    <property type="project" value="InterPro"/>
</dbReference>
<dbReference type="Proteomes" id="UP000294449">
    <property type="component" value="Chromosome"/>
</dbReference>
<keyword evidence="2" id="KW-0346">Stress response</keyword>
<dbReference type="InterPro" id="IPR000740">
    <property type="entry name" value="GrpE"/>
</dbReference>
<dbReference type="InterPro" id="IPR013805">
    <property type="entry name" value="GrpE_CC"/>
</dbReference>
<dbReference type="GO" id="GO:0000774">
    <property type="term" value="F:adenyl-nucleotide exchange factor activity"/>
    <property type="evidence" value="ECO:0007669"/>
    <property type="project" value="InterPro"/>
</dbReference>
<dbReference type="Pfam" id="PF01025">
    <property type="entry name" value="GrpE"/>
    <property type="match status" value="1"/>
</dbReference>
<evidence type="ECO:0000313" key="5">
    <source>
        <dbReference type="EMBL" id="VFP85772.1"/>
    </source>
</evidence>
<proteinExistence type="inferred from homology"/>
<evidence type="ECO:0000256" key="2">
    <source>
        <dbReference type="ARBA" id="ARBA00023016"/>
    </source>
</evidence>
<protein>
    <submittedName>
        <fullName evidence="5">Protein GrpE</fullName>
    </submittedName>
</protein>
<dbReference type="InterPro" id="IPR009012">
    <property type="entry name" value="GrpE_head"/>
</dbReference>
<dbReference type="STRING" id="655384.GCA_900128595_00125"/>
<keyword evidence="3" id="KW-0143">Chaperone</keyword>
<reference evidence="5 6" key="1">
    <citation type="submission" date="2019-02" db="EMBL/GenBank/DDBJ databases">
        <authorList>
            <person name="Manzano-Marin A."/>
            <person name="Manzano-Marin A."/>
        </authorList>
    </citation>
    <scope>NUCLEOTIDE SEQUENCE [LARGE SCALE GENOMIC DNA]</scope>
    <source>
        <strain evidence="5 6">BuCipseudotaxifoliae</strain>
    </source>
</reference>
<evidence type="ECO:0000313" key="6">
    <source>
        <dbReference type="Proteomes" id="UP000294449"/>
    </source>
</evidence>
<evidence type="ECO:0000256" key="4">
    <source>
        <dbReference type="SAM" id="MobiDB-lite"/>
    </source>
</evidence>
<comment type="similarity">
    <text evidence="1">Belongs to the GrpE family.</text>
</comment>
<dbReference type="SUPFAM" id="SSF58014">
    <property type="entry name" value="Coiled-coil domain of nucleotide exchange factor GrpE"/>
    <property type="match status" value="1"/>
</dbReference>
<dbReference type="EMBL" id="LR217732">
    <property type="protein sequence ID" value="VFP85772.1"/>
    <property type="molecule type" value="Genomic_DNA"/>
</dbReference>
<dbReference type="AlphaFoldDB" id="A0A451DGN1"/>
<dbReference type="Gene3D" id="3.90.20.20">
    <property type="match status" value="1"/>
</dbReference>
<dbReference type="OrthoDB" id="6554631at2"/>
<organism evidence="5 6">
    <name type="scientific">Buchnera aphidicola</name>
    <name type="common">Cinara pseudotaxifoliae</name>
    <dbReference type="NCBI Taxonomy" id="655384"/>
    <lineage>
        <taxon>Bacteria</taxon>
        <taxon>Pseudomonadati</taxon>
        <taxon>Pseudomonadota</taxon>
        <taxon>Gammaproteobacteria</taxon>
        <taxon>Enterobacterales</taxon>
        <taxon>Erwiniaceae</taxon>
        <taxon>Buchnera</taxon>
    </lineage>
</organism>
<dbReference type="RefSeq" id="WP_075474562.1">
    <property type="nucleotide sequence ID" value="NZ_LR217732.1"/>
</dbReference>
<evidence type="ECO:0000256" key="3">
    <source>
        <dbReference type="ARBA" id="ARBA00023186"/>
    </source>
</evidence>
<accession>A0A451DGN1</accession>